<sequence length="976" mass="106518">MKFLNSKLIITVIAVSLSIILFSQFTVPGANILDSSTNQEPKIDVAPLELNDKIINFTHTDENKDETFIIKTDSEIYEGEDSADIYISITNTTKNFEKAVVLFYFPKTSQGEIGARLETLEQRSGNDWKFLTLFKSNIKINEELLKNALKKRELIPGEQEIKGGSQIEIPAGQTAYLKLKISFPVESAGEFWIEAIGSGGGYGLLDPMFVSRGGTRIGKTTTSSDTTPGWYQASGNNWDYRRKITIDESKVSGISNLSNFPVLVSLTYPDLKTIGFGGKAASGSGEFVFTSSDGTTVLPYEIETYSSSSGQFIGWVNVTTLSVTQDTIIYVYYGGPSSGATNQNKTGVWDSNYKGVWHLKEDPAVAGTNGIKDSTSNGNHGTDNGSMDANDQVAGQMNGSLDFDGSDDYVRVEDSSSLNFQNSSVSIGMWIYWGGTVSGRTIAKANSGGSPYHGDFFMKLDTSNQKLSVRFKTNDSSQTQNPEVVSSINFPINKWAHAFATFNTDTDTTRLYTNGILVAEDTVSIYELLDTTGFLCTCNPSFPPQSIGGKIDEIRVSNTVRSADWIKTEYTNQFKPSLFYAVGGLESRISSTTRIGRTTTSSDTTPGWYQASGNNWDYRKKITVDKNKVSGASNLSNFPLLISRTDPDFKHTSFGGNVASSSAGITGGGGDFVFTSSDGTTKLDHEIEKYASSSGELWAWVEVPTLSVAQDTIIYVYYGGPSSGATNQNKTGVWDSNYQGVWHLSERVTDETGTGIHYDSRSSPVNGNQVNNDDIDGKIARAQIFDGTGDYIDMNNNVDLERTSPMTFSLWVKSYSDTPSAAGSVFGKWNSSNVGYDLNLRGDIAGDPYEFELRGSGGWPDSLFNEIFNHNYPALSSFHYVVVTYDGSSTHAGTLTYINGGIVNRISDGGLITNITNTGSFNIGSVKDGTFPFNGAVDEFRISNTVRSADWIKTEYTNQSKSSTFYIFGGRQKRNP</sequence>
<feature type="region of interest" description="Disordered" evidence="1">
    <location>
        <begin position="368"/>
        <end position="388"/>
    </location>
</feature>
<dbReference type="EMBL" id="MGJV01000005">
    <property type="protein sequence ID" value="OGN15907.1"/>
    <property type="molecule type" value="Genomic_DNA"/>
</dbReference>
<reference evidence="3 4" key="1">
    <citation type="journal article" date="2016" name="Nat. Commun.">
        <title>Thousands of microbial genomes shed light on interconnected biogeochemical processes in an aquifer system.</title>
        <authorList>
            <person name="Anantharaman K."/>
            <person name="Brown C.T."/>
            <person name="Hug L.A."/>
            <person name="Sharon I."/>
            <person name="Castelle C.J."/>
            <person name="Probst A.J."/>
            <person name="Thomas B.C."/>
            <person name="Singh A."/>
            <person name="Wilkins M.J."/>
            <person name="Karaoz U."/>
            <person name="Brodie E.L."/>
            <person name="Williams K.H."/>
            <person name="Hubbard S.S."/>
            <person name="Banfield J.F."/>
        </authorList>
    </citation>
    <scope>NUCLEOTIDE SEQUENCE [LARGE SCALE GENOMIC DNA]</scope>
</reference>
<proteinExistence type="predicted"/>
<evidence type="ECO:0000313" key="3">
    <source>
        <dbReference type="EMBL" id="OGN15907.1"/>
    </source>
</evidence>
<gene>
    <name evidence="3" type="ORF">A3J47_02860</name>
</gene>
<feature type="domain" description="DUF2341" evidence="2">
    <location>
        <begin position="669"/>
        <end position="730"/>
    </location>
</feature>
<dbReference type="Pfam" id="PF10102">
    <property type="entry name" value="DUF2341"/>
    <property type="match status" value="2"/>
</dbReference>
<organism evidence="3 4">
    <name type="scientific">Candidatus Yanofskybacteria bacterium RIFCSPHIGHO2_02_FULL_43_22</name>
    <dbReference type="NCBI Taxonomy" id="1802681"/>
    <lineage>
        <taxon>Bacteria</taxon>
        <taxon>Candidatus Yanofskyibacteriota</taxon>
    </lineage>
</organism>
<evidence type="ECO:0000259" key="2">
    <source>
        <dbReference type="Pfam" id="PF10102"/>
    </source>
</evidence>
<feature type="region of interest" description="Disordered" evidence="1">
    <location>
        <begin position="753"/>
        <end position="772"/>
    </location>
</feature>
<feature type="compositionally biased region" description="Polar residues" evidence="1">
    <location>
        <begin position="761"/>
        <end position="772"/>
    </location>
</feature>
<dbReference type="Pfam" id="PF13385">
    <property type="entry name" value="Laminin_G_3"/>
    <property type="match status" value="2"/>
</dbReference>
<name>A0A1F8FS13_9BACT</name>
<protein>
    <recommendedName>
        <fullName evidence="2">DUF2341 domain-containing protein</fullName>
    </recommendedName>
</protein>
<feature type="compositionally biased region" description="Polar residues" evidence="1">
    <location>
        <begin position="371"/>
        <end position="388"/>
    </location>
</feature>
<feature type="domain" description="DUF2341" evidence="2">
    <location>
        <begin position="289"/>
        <end position="344"/>
    </location>
</feature>
<dbReference type="Proteomes" id="UP000176581">
    <property type="component" value="Unassembled WGS sequence"/>
</dbReference>
<dbReference type="InterPro" id="IPR018765">
    <property type="entry name" value="DUF2341"/>
</dbReference>
<dbReference type="Gene3D" id="2.60.120.200">
    <property type="match status" value="2"/>
</dbReference>
<dbReference type="InterPro" id="IPR013320">
    <property type="entry name" value="ConA-like_dom_sf"/>
</dbReference>
<evidence type="ECO:0000256" key="1">
    <source>
        <dbReference type="SAM" id="MobiDB-lite"/>
    </source>
</evidence>
<evidence type="ECO:0000313" key="4">
    <source>
        <dbReference type="Proteomes" id="UP000176581"/>
    </source>
</evidence>
<comment type="caution">
    <text evidence="3">The sequence shown here is derived from an EMBL/GenBank/DDBJ whole genome shotgun (WGS) entry which is preliminary data.</text>
</comment>
<dbReference type="SUPFAM" id="SSF49899">
    <property type="entry name" value="Concanavalin A-like lectins/glucanases"/>
    <property type="match status" value="2"/>
</dbReference>
<dbReference type="AlphaFoldDB" id="A0A1F8FS13"/>
<accession>A0A1F8FS13</accession>